<feature type="transmembrane region" description="Helical" evidence="1">
    <location>
        <begin position="275"/>
        <end position="303"/>
    </location>
</feature>
<name>A0ABR8FUT5_9NOSO</name>
<evidence type="ECO:0000313" key="2">
    <source>
        <dbReference type="EMBL" id="MBD2594858.1"/>
    </source>
</evidence>
<keyword evidence="1" id="KW-0472">Membrane</keyword>
<comment type="caution">
    <text evidence="2">The sequence shown here is derived from an EMBL/GenBank/DDBJ whole genome shotgun (WGS) entry which is preliminary data.</text>
</comment>
<feature type="transmembrane region" description="Helical" evidence="1">
    <location>
        <begin position="477"/>
        <end position="499"/>
    </location>
</feature>
<feature type="transmembrane region" description="Helical" evidence="1">
    <location>
        <begin position="416"/>
        <end position="436"/>
    </location>
</feature>
<feature type="transmembrane region" description="Helical" evidence="1">
    <location>
        <begin position="96"/>
        <end position="117"/>
    </location>
</feature>
<feature type="transmembrane region" description="Helical" evidence="1">
    <location>
        <begin position="448"/>
        <end position="471"/>
    </location>
</feature>
<proteinExistence type="predicted"/>
<feature type="transmembrane region" description="Helical" evidence="1">
    <location>
        <begin position="357"/>
        <end position="376"/>
    </location>
</feature>
<evidence type="ECO:0000313" key="3">
    <source>
        <dbReference type="Proteomes" id="UP000603457"/>
    </source>
</evidence>
<accession>A0ABR8FUT5</accession>
<feature type="transmembrane region" description="Helical" evidence="1">
    <location>
        <begin position="210"/>
        <end position="230"/>
    </location>
</feature>
<organism evidence="2 3">
    <name type="scientific">Nostoc spongiaeforme FACHB-130</name>
    <dbReference type="NCBI Taxonomy" id="1357510"/>
    <lineage>
        <taxon>Bacteria</taxon>
        <taxon>Bacillati</taxon>
        <taxon>Cyanobacteriota</taxon>
        <taxon>Cyanophyceae</taxon>
        <taxon>Nostocales</taxon>
        <taxon>Nostocaceae</taxon>
        <taxon>Nostoc</taxon>
    </lineage>
</organism>
<dbReference type="Proteomes" id="UP000603457">
    <property type="component" value="Unassembled WGS sequence"/>
</dbReference>
<feature type="transmembrane region" description="Helical" evidence="1">
    <location>
        <begin position="143"/>
        <end position="167"/>
    </location>
</feature>
<dbReference type="EMBL" id="JACJTB010000011">
    <property type="protein sequence ID" value="MBD2594858.1"/>
    <property type="molecule type" value="Genomic_DNA"/>
</dbReference>
<evidence type="ECO:0008006" key="4">
    <source>
        <dbReference type="Google" id="ProtNLM"/>
    </source>
</evidence>
<feature type="transmembrane region" description="Helical" evidence="1">
    <location>
        <begin position="506"/>
        <end position="523"/>
    </location>
</feature>
<keyword evidence="3" id="KW-1185">Reference proteome</keyword>
<feature type="transmembrane region" description="Helical" evidence="1">
    <location>
        <begin position="28"/>
        <end position="51"/>
    </location>
</feature>
<keyword evidence="1" id="KW-0812">Transmembrane</keyword>
<sequence>MIQALINYLGNGNPQLFRELKGRLKPRNILLTSALSLLGQFILFMSFQALLPTRRDGLQNLTNRYCTSTTEYDLPRCLADGFGNVMINWQLWSWDVFTWLNIIVSFGLLAAGSYLLINDLATEQRRDTLNFIRLSPQSPQSILLGKMLGVPVLLYVAVILALPLHLWTGLNAKVSVMEIISFDAIVIGASFFYYSAALLFGLVGSWLGGFQPWLGIGALLGYLTFTQQALSYNFYANNPASFFGLLNPYFLMPYFDIEIDEKFSFAIPNFKSFHWFMLSIGESFITTAVFAVVIYFIGAYFFWQSLQRCFRDPNVTMLSKKQSYLLTAVFNFIILGCADWQDLIFDKLPRTYSIQENFGFLMVLNLGLFLYLIAAITPGRQTLQDWARYRHIEQTEKLSKTSLIDDLIWGEKSPGILAIAINAIMSVTWLSCFALISQVSIESKTSSWMALLLAGSLAVIFAALTQLILFMKNEQRQLWATGVLMSVIILPPIILVIFFNRPDNYPVVWLFSIAAPVIVLYPISIDGLLLAYFLAILGHFAIATFLVSQLTRKLKKAGESATKALLAGS</sequence>
<protein>
    <recommendedName>
        <fullName evidence="4">ABC transporter permease</fullName>
    </recommendedName>
</protein>
<reference evidence="2 3" key="1">
    <citation type="journal article" date="2020" name="ISME J.">
        <title>Comparative genomics reveals insights into cyanobacterial evolution and habitat adaptation.</title>
        <authorList>
            <person name="Chen M.Y."/>
            <person name="Teng W.K."/>
            <person name="Zhao L."/>
            <person name="Hu C.X."/>
            <person name="Zhou Y.K."/>
            <person name="Han B.P."/>
            <person name="Song L.R."/>
            <person name="Shu W.S."/>
        </authorList>
    </citation>
    <scope>NUCLEOTIDE SEQUENCE [LARGE SCALE GENOMIC DNA]</scope>
    <source>
        <strain evidence="2 3">FACHB-130</strain>
    </source>
</reference>
<feature type="transmembrane region" description="Helical" evidence="1">
    <location>
        <begin position="529"/>
        <end position="547"/>
    </location>
</feature>
<feature type="transmembrane region" description="Helical" evidence="1">
    <location>
        <begin position="179"/>
        <end position="203"/>
    </location>
</feature>
<evidence type="ECO:0000256" key="1">
    <source>
        <dbReference type="SAM" id="Phobius"/>
    </source>
</evidence>
<gene>
    <name evidence="2" type="ORF">H6G74_11025</name>
</gene>
<dbReference type="RefSeq" id="WP_190967703.1">
    <property type="nucleotide sequence ID" value="NZ_JACJTB010000011.1"/>
</dbReference>
<keyword evidence="1" id="KW-1133">Transmembrane helix</keyword>